<proteinExistence type="predicted"/>
<feature type="transmembrane region" description="Helical" evidence="1">
    <location>
        <begin position="100"/>
        <end position="120"/>
    </location>
</feature>
<evidence type="ECO:0000256" key="1">
    <source>
        <dbReference type="SAM" id="Phobius"/>
    </source>
</evidence>
<feature type="transmembrane region" description="Helical" evidence="1">
    <location>
        <begin position="73"/>
        <end position="93"/>
    </location>
</feature>
<reference evidence="2 3" key="1">
    <citation type="journal article" date="2016" name="Nat. Commun.">
        <title>Ectomycorrhizal ecology is imprinted in the genome of the dominant symbiotic fungus Cenococcum geophilum.</title>
        <authorList>
            <consortium name="DOE Joint Genome Institute"/>
            <person name="Peter M."/>
            <person name="Kohler A."/>
            <person name="Ohm R.A."/>
            <person name="Kuo A."/>
            <person name="Krutzmann J."/>
            <person name="Morin E."/>
            <person name="Arend M."/>
            <person name="Barry K.W."/>
            <person name="Binder M."/>
            <person name="Choi C."/>
            <person name="Clum A."/>
            <person name="Copeland A."/>
            <person name="Grisel N."/>
            <person name="Haridas S."/>
            <person name="Kipfer T."/>
            <person name="LaButti K."/>
            <person name="Lindquist E."/>
            <person name="Lipzen A."/>
            <person name="Maire R."/>
            <person name="Meier B."/>
            <person name="Mihaltcheva S."/>
            <person name="Molinier V."/>
            <person name="Murat C."/>
            <person name="Poggeler S."/>
            <person name="Quandt C.A."/>
            <person name="Sperisen C."/>
            <person name="Tritt A."/>
            <person name="Tisserant E."/>
            <person name="Crous P.W."/>
            <person name="Henrissat B."/>
            <person name="Nehls U."/>
            <person name="Egli S."/>
            <person name="Spatafora J.W."/>
            <person name="Grigoriev I.V."/>
            <person name="Martin F.M."/>
        </authorList>
    </citation>
    <scope>NUCLEOTIDE SEQUENCE [LARGE SCALE GENOMIC DNA]</scope>
    <source>
        <strain evidence="2 3">CBS 459.81</strain>
    </source>
</reference>
<keyword evidence="1" id="KW-0472">Membrane</keyword>
<feature type="transmembrane region" description="Helical" evidence="1">
    <location>
        <begin position="21"/>
        <end position="45"/>
    </location>
</feature>
<feature type="transmembrane region" description="Helical" evidence="1">
    <location>
        <begin position="202"/>
        <end position="219"/>
    </location>
</feature>
<keyword evidence="1" id="KW-1133">Transmembrane helix</keyword>
<sequence>MSFLLGCGRWKLSKMPKADENGTVGCILVLRFCEVITAAVLAFAAKNTLHLVKSHPELQAPPYDKHVLLSQSLVYVGGMTTFVWMFVGFILILIWKGPIIFIYGLLDLGLGLVLSIGAGLQGNYLPATHATCKHAETWQVQDNHPSFFHLAATFGKGQDAKASCNQFVTVWILAVIVIVFQMITAYIGIFCDTREQSILNPYRPFAWFVIVIFGVPYWIASYSSPRIRFGYRFVKKVIRRIRGMEKLEFEEAPKYTPNYSNMRISAPNLQRILNIEHLLLPIAAGLHYDDLLNLSLTSKAIRESVFPDGDMIYRVQKLKAYTCNEDSRFKCLYCNKQVCSDCTVVRNLPSLPGAHHMTFCEAYCSKCYFKTIFPSVSRRGADKLGCRCLLANVSIQDQRMCHACNLKDWQELQAERSKRYVQQLRDRATGADLPEGTTLECAKCRGALKGGARWWMCSKCKGECVSKIHPAWTEKVKRRVKGKEKEEKSWLSVVRYY</sequence>
<dbReference type="OrthoDB" id="4191440at2759"/>
<evidence type="ECO:0000313" key="2">
    <source>
        <dbReference type="EMBL" id="OCK80822.1"/>
    </source>
</evidence>
<organism evidence="2 3">
    <name type="scientific">Lepidopterella palustris CBS 459.81</name>
    <dbReference type="NCBI Taxonomy" id="1314670"/>
    <lineage>
        <taxon>Eukaryota</taxon>
        <taxon>Fungi</taxon>
        <taxon>Dikarya</taxon>
        <taxon>Ascomycota</taxon>
        <taxon>Pezizomycotina</taxon>
        <taxon>Dothideomycetes</taxon>
        <taxon>Pleosporomycetidae</taxon>
        <taxon>Mytilinidiales</taxon>
        <taxon>Argynnaceae</taxon>
        <taxon>Lepidopterella</taxon>
    </lineage>
</organism>
<name>A0A8E2JFU0_9PEZI</name>
<gene>
    <name evidence="2" type="ORF">K432DRAFT_327555</name>
</gene>
<accession>A0A8E2JFU0</accession>
<dbReference type="EMBL" id="KV744944">
    <property type="protein sequence ID" value="OCK80822.1"/>
    <property type="molecule type" value="Genomic_DNA"/>
</dbReference>
<feature type="transmembrane region" description="Helical" evidence="1">
    <location>
        <begin position="168"/>
        <end position="190"/>
    </location>
</feature>
<dbReference type="AlphaFoldDB" id="A0A8E2JFU0"/>
<evidence type="ECO:0000313" key="3">
    <source>
        <dbReference type="Proteomes" id="UP000250266"/>
    </source>
</evidence>
<keyword evidence="3" id="KW-1185">Reference proteome</keyword>
<evidence type="ECO:0008006" key="4">
    <source>
        <dbReference type="Google" id="ProtNLM"/>
    </source>
</evidence>
<protein>
    <recommendedName>
        <fullName evidence="4">F-box domain-containing protein</fullName>
    </recommendedName>
</protein>
<keyword evidence="1" id="KW-0812">Transmembrane</keyword>
<dbReference type="Proteomes" id="UP000250266">
    <property type="component" value="Unassembled WGS sequence"/>
</dbReference>